<dbReference type="NCBIfam" id="TIGR00229">
    <property type="entry name" value="sensory_box"/>
    <property type="match status" value="1"/>
</dbReference>
<evidence type="ECO:0000256" key="7">
    <source>
        <dbReference type="ARBA" id="ARBA00022840"/>
    </source>
</evidence>
<dbReference type="GO" id="GO:0000155">
    <property type="term" value="F:phosphorelay sensor kinase activity"/>
    <property type="evidence" value="ECO:0007669"/>
    <property type="project" value="InterPro"/>
</dbReference>
<gene>
    <name evidence="14" type="ORF">PX52LOC_04817</name>
</gene>
<dbReference type="InterPro" id="IPR036890">
    <property type="entry name" value="HATPase_C_sf"/>
</dbReference>
<keyword evidence="6 14" id="KW-0418">Kinase</keyword>
<dbReference type="PANTHER" id="PTHR43065">
    <property type="entry name" value="SENSOR HISTIDINE KINASE"/>
    <property type="match status" value="1"/>
</dbReference>
<dbReference type="CDD" id="cd00130">
    <property type="entry name" value="PAS"/>
    <property type="match status" value="1"/>
</dbReference>
<dbReference type="InterPro" id="IPR005467">
    <property type="entry name" value="His_kinase_dom"/>
</dbReference>
<dbReference type="CDD" id="cd17534">
    <property type="entry name" value="REC_DC-like"/>
    <property type="match status" value="1"/>
</dbReference>
<protein>
    <recommendedName>
        <fullName evidence="2">histidine kinase</fullName>
        <ecNumber evidence="2">2.7.13.3</ecNumber>
    </recommendedName>
</protein>
<feature type="domain" description="PAC" evidence="13">
    <location>
        <begin position="221"/>
        <end position="273"/>
    </location>
</feature>
<evidence type="ECO:0000256" key="2">
    <source>
        <dbReference type="ARBA" id="ARBA00012438"/>
    </source>
</evidence>
<keyword evidence="3 9" id="KW-0597">Phosphoprotein</keyword>
<keyword evidence="7" id="KW-0067">ATP-binding</keyword>
<dbReference type="InterPro" id="IPR000014">
    <property type="entry name" value="PAS"/>
</dbReference>
<organism evidence="14 15">
    <name type="scientific">Limnoglobus roseus</name>
    <dbReference type="NCBI Taxonomy" id="2598579"/>
    <lineage>
        <taxon>Bacteria</taxon>
        <taxon>Pseudomonadati</taxon>
        <taxon>Planctomycetota</taxon>
        <taxon>Planctomycetia</taxon>
        <taxon>Gemmatales</taxon>
        <taxon>Gemmataceae</taxon>
        <taxon>Limnoglobus</taxon>
    </lineage>
</organism>
<feature type="modified residue" description="4-aspartylphosphate" evidence="9">
    <location>
        <position position="69"/>
    </location>
</feature>
<dbReference type="Pfam" id="PF00072">
    <property type="entry name" value="Response_reg"/>
    <property type="match status" value="1"/>
</dbReference>
<dbReference type="Pfam" id="PF00989">
    <property type="entry name" value="PAS"/>
    <property type="match status" value="1"/>
</dbReference>
<evidence type="ECO:0000256" key="9">
    <source>
        <dbReference type="PROSITE-ProRule" id="PRU00169"/>
    </source>
</evidence>
<evidence type="ECO:0000313" key="15">
    <source>
        <dbReference type="Proteomes" id="UP000324974"/>
    </source>
</evidence>
<dbReference type="SMART" id="SM00388">
    <property type="entry name" value="HisKA"/>
    <property type="match status" value="1"/>
</dbReference>
<dbReference type="Gene3D" id="1.10.287.130">
    <property type="match status" value="1"/>
</dbReference>
<dbReference type="InterPro" id="IPR035965">
    <property type="entry name" value="PAS-like_dom_sf"/>
</dbReference>
<evidence type="ECO:0000256" key="1">
    <source>
        <dbReference type="ARBA" id="ARBA00000085"/>
    </source>
</evidence>
<proteinExistence type="predicted"/>
<keyword evidence="8" id="KW-0902">Two-component regulatory system</keyword>
<dbReference type="Proteomes" id="UP000324974">
    <property type="component" value="Chromosome"/>
</dbReference>
<dbReference type="OrthoDB" id="247555at2"/>
<sequence length="520" mass="56679">MIATAQREERHEVRVRPARILVVEDERIVARSLRRQLTNLSYEVVGSVPSGEESVRLCDVTRPDLVLMDIHLEGAVDGVEAAATIRKRFRLPVVYLTAYSNTEILDRAKLTEPFGYILKPYDERDLLVVIETALHKHLMERRQQQREMWVAATIKSIGVAVVATDNGGCVTYMNPLAERLTGWAADDALGQPVEGVVRLVQADVPQPIPSLLAPSVPGDTSSRRMRLIARNNSETAIENSVALISDEQGVAMGKVVVFRDVTRQMHQEYKATQAEKVEAIGQLAGGVAHAFNNLMTTVLGYSEIMLQGMKPDDPFVDSAREIQRAATRTATLTQKLMAFGRKSILTVRPVDLNAVVSGLAQVLRNMQGGVRLDLRLEPGLGSAKADADQLEEAVLILARNACEAMPNGGQLSIQTANVELGQDYALDHPEVRPGPYALLTVSDTGTGMDPNAVSHLFEPFFTRKAGVGAGLGLAAIYGFVKQCDGDITVESVLHEGTTFRVYLPRNTGRAEANAPVEGKE</sequence>
<dbReference type="InterPro" id="IPR001789">
    <property type="entry name" value="Sig_transdc_resp-reg_receiver"/>
</dbReference>
<evidence type="ECO:0000259" key="10">
    <source>
        <dbReference type="PROSITE" id="PS50109"/>
    </source>
</evidence>
<dbReference type="InterPro" id="IPR011006">
    <property type="entry name" value="CheY-like_superfamily"/>
</dbReference>
<dbReference type="SMART" id="SM00448">
    <property type="entry name" value="REC"/>
    <property type="match status" value="1"/>
</dbReference>
<dbReference type="Gene3D" id="3.30.450.20">
    <property type="entry name" value="PAS domain"/>
    <property type="match status" value="1"/>
</dbReference>
<keyword evidence="4" id="KW-0808">Transferase</keyword>
<feature type="domain" description="PAS" evidence="12">
    <location>
        <begin position="146"/>
        <end position="219"/>
    </location>
</feature>
<dbReference type="RefSeq" id="WP_149112369.1">
    <property type="nucleotide sequence ID" value="NZ_CP042425.1"/>
</dbReference>
<dbReference type="Pfam" id="PF02518">
    <property type="entry name" value="HATPase_c"/>
    <property type="match status" value="1"/>
</dbReference>
<dbReference type="SUPFAM" id="SSF52172">
    <property type="entry name" value="CheY-like"/>
    <property type="match status" value="1"/>
</dbReference>
<dbReference type="PRINTS" id="PR00344">
    <property type="entry name" value="BCTRLSENSOR"/>
</dbReference>
<dbReference type="SMART" id="SM00387">
    <property type="entry name" value="HATPase_c"/>
    <property type="match status" value="1"/>
</dbReference>
<comment type="catalytic activity">
    <reaction evidence="1">
        <text>ATP + protein L-histidine = ADP + protein N-phospho-L-histidine.</text>
        <dbReference type="EC" id="2.7.13.3"/>
    </reaction>
</comment>
<evidence type="ECO:0000256" key="5">
    <source>
        <dbReference type="ARBA" id="ARBA00022741"/>
    </source>
</evidence>
<dbReference type="SMART" id="SM00091">
    <property type="entry name" value="PAS"/>
    <property type="match status" value="1"/>
</dbReference>
<dbReference type="AlphaFoldDB" id="A0A5C1AIH2"/>
<dbReference type="PROSITE" id="PS50110">
    <property type="entry name" value="RESPONSE_REGULATORY"/>
    <property type="match status" value="1"/>
</dbReference>
<dbReference type="PROSITE" id="PS50109">
    <property type="entry name" value="HIS_KIN"/>
    <property type="match status" value="1"/>
</dbReference>
<evidence type="ECO:0000256" key="3">
    <source>
        <dbReference type="ARBA" id="ARBA00022553"/>
    </source>
</evidence>
<reference evidence="15" key="1">
    <citation type="submission" date="2019-08" db="EMBL/GenBank/DDBJ databases">
        <title>Limnoglobus roseus gen. nov., sp. nov., a novel freshwater planctomycete with a giant genome from the family Gemmataceae.</title>
        <authorList>
            <person name="Kulichevskaya I.S."/>
            <person name="Naumoff D.G."/>
            <person name="Miroshnikov K."/>
            <person name="Ivanova A."/>
            <person name="Philippov D.A."/>
            <person name="Hakobyan A."/>
            <person name="Rijpstra I.C."/>
            <person name="Sinninghe Damste J.S."/>
            <person name="Liesack W."/>
            <person name="Dedysh S.N."/>
        </authorList>
    </citation>
    <scope>NUCLEOTIDE SEQUENCE [LARGE SCALE GENOMIC DNA]</scope>
    <source>
        <strain evidence="15">PX52</strain>
    </source>
</reference>
<name>A0A5C1AIH2_9BACT</name>
<dbReference type="Gene3D" id="3.30.565.10">
    <property type="entry name" value="Histidine kinase-like ATPase, C-terminal domain"/>
    <property type="match status" value="1"/>
</dbReference>
<dbReference type="PROSITE" id="PS50113">
    <property type="entry name" value="PAC"/>
    <property type="match status" value="1"/>
</dbReference>
<dbReference type="SUPFAM" id="SSF55785">
    <property type="entry name" value="PYP-like sensor domain (PAS domain)"/>
    <property type="match status" value="1"/>
</dbReference>
<dbReference type="InterPro" id="IPR013767">
    <property type="entry name" value="PAS_fold"/>
</dbReference>
<evidence type="ECO:0000256" key="8">
    <source>
        <dbReference type="ARBA" id="ARBA00023012"/>
    </source>
</evidence>
<evidence type="ECO:0000259" key="12">
    <source>
        <dbReference type="PROSITE" id="PS50112"/>
    </source>
</evidence>
<dbReference type="InterPro" id="IPR000700">
    <property type="entry name" value="PAS-assoc_C"/>
</dbReference>
<dbReference type="InterPro" id="IPR003661">
    <property type="entry name" value="HisK_dim/P_dom"/>
</dbReference>
<evidence type="ECO:0000313" key="14">
    <source>
        <dbReference type="EMBL" id="QEL17806.1"/>
    </source>
</evidence>
<dbReference type="SUPFAM" id="SSF47384">
    <property type="entry name" value="Homodimeric domain of signal transducing histidine kinase"/>
    <property type="match status" value="1"/>
</dbReference>
<feature type="domain" description="Histidine kinase" evidence="10">
    <location>
        <begin position="286"/>
        <end position="507"/>
    </location>
</feature>
<dbReference type="EMBL" id="CP042425">
    <property type="protein sequence ID" value="QEL17806.1"/>
    <property type="molecule type" value="Genomic_DNA"/>
</dbReference>
<dbReference type="SUPFAM" id="SSF55874">
    <property type="entry name" value="ATPase domain of HSP90 chaperone/DNA topoisomerase II/histidine kinase"/>
    <property type="match status" value="1"/>
</dbReference>
<accession>A0A5C1AIH2</accession>
<evidence type="ECO:0000259" key="13">
    <source>
        <dbReference type="PROSITE" id="PS50113"/>
    </source>
</evidence>
<dbReference type="InterPro" id="IPR003594">
    <property type="entry name" value="HATPase_dom"/>
</dbReference>
<evidence type="ECO:0000259" key="11">
    <source>
        <dbReference type="PROSITE" id="PS50110"/>
    </source>
</evidence>
<keyword evidence="15" id="KW-1185">Reference proteome</keyword>
<feature type="domain" description="Response regulatory" evidence="11">
    <location>
        <begin position="19"/>
        <end position="134"/>
    </location>
</feature>
<dbReference type="InterPro" id="IPR036097">
    <property type="entry name" value="HisK_dim/P_sf"/>
</dbReference>
<dbReference type="GO" id="GO:0005524">
    <property type="term" value="F:ATP binding"/>
    <property type="evidence" value="ECO:0007669"/>
    <property type="project" value="UniProtKB-KW"/>
</dbReference>
<dbReference type="EC" id="2.7.13.3" evidence="2"/>
<dbReference type="GO" id="GO:0006355">
    <property type="term" value="P:regulation of DNA-templated transcription"/>
    <property type="evidence" value="ECO:0007669"/>
    <property type="project" value="InterPro"/>
</dbReference>
<dbReference type="PANTHER" id="PTHR43065:SF42">
    <property type="entry name" value="TWO-COMPONENT SENSOR PPRA"/>
    <property type="match status" value="1"/>
</dbReference>
<dbReference type="KEGG" id="lrs:PX52LOC_04817"/>
<evidence type="ECO:0000256" key="6">
    <source>
        <dbReference type="ARBA" id="ARBA00022777"/>
    </source>
</evidence>
<dbReference type="InterPro" id="IPR004358">
    <property type="entry name" value="Sig_transdc_His_kin-like_C"/>
</dbReference>
<evidence type="ECO:0000256" key="4">
    <source>
        <dbReference type="ARBA" id="ARBA00022679"/>
    </source>
</evidence>
<dbReference type="PROSITE" id="PS50112">
    <property type="entry name" value="PAS"/>
    <property type="match status" value="1"/>
</dbReference>
<keyword evidence="5" id="KW-0547">Nucleotide-binding</keyword>
<dbReference type="Gene3D" id="3.40.50.2300">
    <property type="match status" value="1"/>
</dbReference>